<reference evidence="3" key="2">
    <citation type="submission" date="2015-08" db="UniProtKB">
        <authorList>
            <consortium name="WormBaseParasite"/>
        </authorList>
    </citation>
    <scope>IDENTIFICATION</scope>
</reference>
<dbReference type="PANTHER" id="PTHR35014:SF1">
    <property type="entry name" value="INFECTION RESPONSE PROTEIN"/>
    <property type="match status" value="1"/>
</dbReference>
<dbReference type="WBParaSite" id="SVE_1101700.1">
    <property type="protein sequence ID" value="SVE_1101700.1"/>
    <property type="gene ID" value="SVE_1101700"/>
</dbReference>
<proteinExistence type="predicted"/>
<protein>
    <submittedName>
        <fullName evidence="3">Secreted protein</fullName>
    </submittedName>
</protein>
<dbReference type="Proteomes" id="UP000035680">
    <property type="component" value="Unassembled WGS sequence"/>
</dbReference>
<evidence type="ECO:0000313" key="3">
    <source>
        <dbReference type="WBParaSite" id="SVE_1101700.1"/>
    </source>
</evidence>
<evidence type="ECO:0000313" key="2">
    <source>
        <dbReference type="Proteomes" id="UP000035680"/>
    </source>
</evidence>
<keyword evidence="2" id="KW-1185">Reference proteome</keyword>
<keyword evidence="1" id="KW-0732">Signal</keyword>
<accession>A0A0K0FPG0</accession>
<feature type="chain" id="PRO_5005330247" evidence="1">
    <location>
        <begin position="20"/>
        <end position="217"/>
    </location>
</feature>
<dbReference type="AlphaFoldDB" id="A0A0K0FPG0"/>
<name>A0A0K0FPG0_STRVS</name>
<dbReference type="PANTHER" id="PTHR35014">
    <property type="entry name" value="INFECTION RESPONSE PROTEIN-RELATED"/>
    <property type="match status" value="1"/>
</dbReference>
<reference evidence="2" key="1">
    <citation type="submission" date="2014-07" db="EMBL/GenBank/DDBJ databases">
        <authorList>
            <person name="Martin A.A"/>
            <person name="De Silva N."/>
        </authorList>
    </citation>
    <scope>NUCLEOTIDE SEQUENCE</scope>
</reference>
<sequence length="217" mass="24407">MHNFIQLISVLNIGSDLLASTCHQSSYTNVIKCYGNYFQYFNLTIGPNVEFPYYMTFTDRRAKLEKTLGVTGLVNICNVQKKLIGCLSNDASCINSGDLLKIGNFEGNDNFLYAGDYSMTSYECTIGYIYMVNNYQCLVNATYLFNDQFTNCSSTYIRNIPIEGDCPATNDYIKCFDNIYAVYCGKKAGDFYCNVLTRGLNILIPECSGKLMTCNPL</sequence>
<evidence type="ECO:0000256" key="1">
    <source>
        <dbReference type="SAM" id="SignalP"/>
    </source>
</evidence>
<organism evidence="2 3">
    <name type="scientific">Strongyloides venezuelensis</name>
    <name type="common">Threadworm</name>
    <dbReference type="NCBI Taxonomy" id="75913"/>
    <lineage>
        <taxon>Eukaryota</taxon>
        <taxon>Metazoa</taxon>
        <taxon>Ecdysozoa</taxon>
        <taxon>Nematoda</taxon>
        <taxon>Chromadorea</taxon>
        <taxon>Rhabditida</taxon>
        <taxon>Tylenchina</taxon>
        <taxon>Panagrolaimomorpha</taxon>
        <taxon>Strongyloidoidea</taxon>
        <taxon>Strongyloididae</taxon>
        <taxon>Strongyloides</taxon>
    </lineage>
</organism>
<feature type="signal peptide" evidence="1">
    <location>
        <begin position="1"/>
        <end position="19"/>
    </location>
</feature>